<name>A0A7X0PDC0_9BURK</name>
<keyword evidence="8" id="KW-1185">Reference proteome</keyword>
<gene>
    <name evidence="7" type="ORF">HNP48_002497</name>
</gene>
<comment type="similarity">
    <text evidence="2">Belongs to the oxidase-dependent Fe transporter (OFeT) (TC 9.A.10.1) family.</text>
</comment>
<accession>A0A7X0PDC0</accession>
<evidence type="ECO:0000313" key="7">
    <source>
        <dbReference type="EMBL" id="MBB6559825.1"/>
    </source>
</evidence>
<sequence length="246" mass="26050">MFDAFAVVLRESAELILILASLVACLRSARAGHLLRWAAGGTLAGCALGAALGLWLIASDIDPRWTAGLTFVLAIGVLLMVSSMLVAASTIRSRTQALLEVWLERPAAPLVVLAFCVVVAFRETLEVALFLRSQWLRTEAGDVLAGAVLGLVGVAFLAIASRRISTRIGLLAAFRVSALVLSLLSIQMMLGAVAEFMHASGAAGVPLLAWAAPALPEGRWYGWVCAALMSVPVVSVLRSWWRESSA</sequence>
<feature type="transmembrane region" description="Helical" evidence="6">
    <location>
        <begin position="166"/>
        <end position="184"/>
    </location>
</feature>
<dbReference type="GO" id="GO:0015093">
    <property type="term" value="F:ferrous iron transmembrane transporter activity"/>
    <property type="evidence" value="ECO:0007669"/>
    <property type="project" value="TreeGrafter"/>
</dbReference>
<dbReference type="EMBL" id="JACHLK010000004">
    <property type="protein sequence ID" value="MBB6559825.1"/>
    <property type="molecule type" value="Genomic_DNA"/>
</dbReference>
<feature type="transmembrane region" description="Helical" evidence="6">
    <location>
        <begin position="41"/>
        <end position="58"/>
    </location>
</feature>
<feature type="transmembrane region" description="Helical" evidence="6">
    <location>
        <begin position="220"/>
        <end position="241"/>
    </location>
</feature>
<feature type="transmembrane region" description="Helical" evidence="6">
    <location>
        <begin position="143"/>
        <end position="160"/>
    </location>
</feature>
<keyword evidence="3 6" id="KW-0812">Transmembrane</keyword>
<dbReference type="GO" id="GO:0033573">
    <property type="term" value="C:high-affinity iron permease complex"/>
    <property type="evidence" value="ECO:0007669"/>
    <property type="project" value="InterPro"/>
</dbReference>
<proteinExistence type="inferred from homology"/>
<evidence type="ECO:0000256" key="6">
    <source>
        <dbReference type="SAM" id="Phobius"/>
    </source>
</evidence>
<evidence type="ECO:0000313" key="8">
    <source>
        <dbReference type="Proteomes" id="UP000575083"/>
    </source>
</evidence>
<dbReference type="Proteomes" id="UP000575083">
    <property type="component" value="Unassembled WGS sequence"/>
</dbReference>
<keyword evidence="5 6" id="KW-0472">Membrane</keyword>
<dbReference type="RefSeq" id="WP_184857242.1">
    <property type="nucleotide sequence ID" value="NZ_JACHLK010000004.1"/>
</dbReference>
<dbReference type="InterPro" id="IPR004923">
    <property type="entry name" value="FTR1/Fip1/EfeU"/>
</dbReference>
<feature type="transmembrane region" description="Helical" evidence="6">
    <location>
        <begin position="107"/>
        <end position="131"/>
    </location>
</feature>
<evidence type="ECO:0000256" key="3">
    <source>
        <dbReference type="ARBA" id="ARBA00022692"/>
    </source>
</evidence>
<dbReference type="PANTHER" id="PTHR31632:SF2">
    <property type="entry name" value="PLASMA MEMBRANE IRON PERMEASE"/>
    <property type="match status" value="1"/>
</dbReference>
<reference evidence="7 8" key="1">
    <citation type="submission" date="2020-08" db="EMBL/GenBank/DDBJ databases">
        <title>Functional genomics of gut bacteria from endangered species of beetles.</title>
        <authorList>
            <person name="Carlos-Shanley C."/>
        </authorList>
    </citation>
    <scope>NUCLEOTIDE SEQUENCE [LARGE SCALE GENOMIC DNA]</scope>
    <source>
        <strain evidence="7 8">S00198</strain>
    </source>
</reference>
<evidence type="ECO:0000256" key="2">
    <source>
        <dbReference type="ARBA" id="ARBA00008333"/>
    </source>
</evidence>
<evidence type="ECO:0000256" key="4">
    <source>
        <dbReference type="ARBA" id="ARBA00022989"/>
    </source>
</evidence>
<organism evidence="7 8">
    <name type="scientific">Acidovorax soli</name>
    <dbReference type="NCBI Taxonomy" id="592050"/>
    <lineage>
        <taxon>Bacteria</taxon>
        <taxon>Pseudomonadati</taxon>
        <taxon>Pseudomonadota</taxon>
        <taxon>Betaproteobacteria</taxon>
        <taxon>Burkholderiales</taxon>
        <taxon>Comamonadaceae</taxon>
        <taxon>Acidovorax</taxon>
    </lineage>
</organism>
<dbReference type="AlphaFoldDB" id="A0A7X0PDC0"/>
<evidence type="ECO:0000256" key="1">
    <source>
        <dbReference type="ARBA" id="ARBA00004141"/>
    </source>
</evidence>
<dbReference type="PANTHER" id="PTHR31632">
    <property type="entry name" value="IRON TRANSPORTER FTH1"/>
    <property type="match status" value="1"/>
</dbReference>
<comment type="caution">
    <text evidence="7">The sequence shown here is derived from an EMBL/GenBank/DDBJ whole genome shotgun (WGS) entry which is preliminary data.</text>
</comment>
<feature type="transmembrane region" description="Helical" evidence="6">
    <location>
        <begin position="65"/>
        <end position="87"/>
    </location>
</feature>
<comment type="subcellular location">
    <subcellularLocation>
        <location evidence="1">Membrane</location>
        <topology evidence="1">Multi-pass membrane protein</topology>
    </subcellularLocation>
</comment>
<protein>
    <submittedName>
        <fullName evidence="7">FTR1 family protein</fullName>
    </submittedName>
</protein>
<dbReference type="Pfam" id="PF03239">
    <property type="entry name" value="FTR1"/>
    <property type="match status" value="1"/>
</dbReference>
<keyword evidence="4 6" id="KW-1133">Transmembrane helix</keyword>
<evidence type="ECO:0000256" key="5">
    <source>
        <dbReference type="ARBA" id="ARBA00023136"/>
    </source>
</evidence>